<evidence type="ECO:0000256" key="3">
    <source>
        <dbReference type="ARBA" id="ARBA00022692"/>
    </source>
</evidence>
<reference evidence="8 11" key="3">
    <citation type="submission" date="2016-12" db="EMBL/GenBank/DDBJ databases">
        <title>The new phylogeny of genus Mycobacterium.</title>
        <authorList>
            <person name="Tortoli E."/>
            <person name="Trovato A."/>
            <person name="Cirillo D.M."/>
        </authorList>
    </citation>
    <scope>NUCLEOTIDE SEQUENCE [LARGE SCALE GENOMIC DNA]</scope>
    <source>
        <strain evidence="8 11">DSM 44942</strain>
    </source>
</reference>
<evidence type="ECO:0000256" key="4">
    <source>
        <dbReference type="ARBA" id="ARBA00022989"/>
    </source>
</evidence>
<dbReference type="PANTHER" id="PTHR12608">
    <property type="entry name" value="TRANSMEMBRANE PROTEIN HTP-1 RELATED"/>
    <property type="match status" value="1"/>
</dbReference>
<dbReference type="STRING" id="342002.BST15_12545"/>
<comment type="caution">
    <text evidence="7">The sequence shown here is derived from an EMBL/GenBank/DDBJ whole genome shotgun (WGS) entry which is preliminary data.</text>
</comment>
<dbReference type="Pfam" id="PF01169">
    <property type="entry name" value="GDT1"/>
    <property type="match status" value="2"/>
</dbReference>
<proteinExistence type="inferred from homology"/>
<dbReference type="Proteomes" id="UP000192327">
    <property type="component" value="Unassembled WGS sequence"/>
</dbReference>
<keyword evidence="4 6" id="KW-1133">Transmembrane helix</keyword>
<name>A0A0F5MWS7_9MYCO</name>
<dbReference type="EMBL" id="LASW01000039">
    <property type="protein sequence ID" value="KKB99248.1"/>
    <property type="molecule type" value="Genomic_DNA"/>
</dbReference>
<organism evidence="7 10">
    <name type="scientific">Mycolicibacter arupensis</name>
    <dbReference type="NCBI Taxonomy" id="342002"/>
    <lineage>
        <taxon>Bacteria</taxon>
        <taxon>Bacillati</taxon>
        <taxon>Actinomycetota</taxon>
        <taxon>Actinomycetes</taxon>
        <taxon>Mycobacteriales</taxon>
        <taxon>Mycobacteriaceae</taxon>
        <taxon>Mycolicibacter</taxon>
    </lineage>
</organism>
<evidence type="ECO:0000256" key="1">
    <source>
        <dbReference type="ARBA" id="ARBA00004141"/>
    </source>
</evidence>
<comment type="similarity">
    <text evidence="2 6">Belongs to the GDT1 family.</text>
</comment>
<accession>A0A0F5MWS7</accession>
<feature type="transmembrane region" description="Helical" evidence="6">
    <location>
        <begin position="134"/>
        <end position="154"/>
    </location>
</feature>
<feature type="transmembrane region" description="Helical" evidence="6">
    <location>
        <begin position="34"/>
        <end position="55"/>
    </location>
</feature>
<reference evidence="7" key="2">
    <citation type="submission" date="2015-04" db="EMBL/GenBank/DDBJ databases">
        <title>Genome sequence of Mycobacterium arupense strain GUC1.</title>
        <authorList>
            <person name="Greninger A.L."/>
            <person name="Cunningham G."/>
            <person name="Chiu C.Y."/>
            <person name="Miller S."/>
        </authorList>
    </citation>
    <scope>NUCLEOTIDE SEQUENCE</scope>
    <source>
        <strain evidence="7">GUC1</strain>
    </source>
</reference>
<dbReference type="EMBL" id="SSGD01000148">
    <property type="protein sequence ID" value="TXI51479.1"/>
    <property type="molecule type" value="Genomic_DNA"/>
</dbReference>
<sequence>MFAAMLISLGVVFLAELGDKSQLITMTYALRHRWWVVLGGVSIAAFAIHGISVTVGHFLGLTLPARPISAVAGVAFIGFAAWTWRERTTATPGATPVREPRFVLFAVVSSVLLAELGDKTMLATVALASDRNWLGVWLGATAGMVLADGVAIAAGNVLHRRLPEHLLHTAAGLLFLSCGLWILFDEALDWRPVAIASVVGVVAMTLGTTLWRASLRRSGLTAGDDSTAQQQIPPAAG</sequence>
<dbReference type="EMBL" id="MVHH01000024">
    <property type="protein sequence ID" value="OQZ96379.1"/>
    <property type="molecule type" value="Genomic_DNA"/>
</dbReference>
<dbReference type="AlphaFoldDB" id="A0A0F5MWS7"/>
<reference evidence="10" key="1">
    <citation type="submission" date="2015-04" db="EMBL/GenBank/DDBJ databases">
        <title>Genome sequence of Mycobacterium arupense GUC1.</title>
        <authorList>
            <person name="Greninger A.L."/>
            <person name="Cunningham G."/>
            <person name="Chiu C.Y."/>
            <person name="Miller S."/>
        </authorList>
    </citation>
    <scope>NUCLEOTIDE SEQUENCE [LARGE SCALE GENOMIC DNA]</scope>
    <source>
        <strain evidence="10">GUC1</strain>
    </source>
</reference>
<feature type="transmembrane region" description="Helical" evidence="6">
    <location>
        <begin position="166"/>
        <end position="184"/>
    </location>
</feature>
<evidence type="ECO:0000313" key="11">
    <source>
        <dbReference type="Proteomes" id="UP000192327"/>
    </source>
</evidence>
<gene>
    <name evidence="8" type="ORF">BST15_12545</name>
    <name evidence="9" type="ORF">E6Q54_20455</name>
    <name evidence="7" type="ORF">WR43_10535</name>
</gene>
<feature type="transmembrane region" description="Helical" evidence="6">
    <location>
        <begin position="67"/>
        <end position="84"/>
    </location>
</feature>
<evidence type="ECO:0000256" key="5">
    <source>
        <dbReference type="ARBA" id="ARBA00023136"/>
    </source>
</evidence>
<dbReference type="GO" id="GO:0016020">
    <property type="term" value="C:membrane"/>
    <property type="evidence" value="ECO:0007669"/>
    <property type="project" value="UniProtKB-SubCell"/>
</dbReference>
<keyword evidence="11" id="KW-1185">Reference proteome</keyword>
<dbReference type="InterPro" id="IPR001727">
    <property type="entry name" value="GDT1-like"/>
</dbReference>
<dbReference type="Proteomes" id="UP000034416">
    <property type="component" value="Unassembled WGS sequence"/>
</dbReference>
<protein>
    <recommendedName>
        <fullName evidence="6">GDT1 family protein</fullName>
    </recommendedName>
</protein>
<dbReference type="PATRIC" id="fig|342002.3.peg.2488"/>
<dbReference type="Proteomes" id="UP000321797">
    <property type="component" value="Unassembled WGS sequence"/>
</dbReference>
<evidence type="ECO:0000256" key="6">
    <source>
        <dbReference type="RuleBase" id="RU365102"/>
    </source>
</evidence>
<evidence type="ECO:0000313" key="9">
    <source>
        <dbReference type="EMBL" id="TXI51479.1"/>
    </source>
</evidence>
<keyword evidence="3 6" id="KW-0812">Transmembrane</keyword>
<feature type="transmembrane region" description="Helical" evidence="6">
    <location>
        <begin position="190"/>
        <end position="211"/>
    </location>
</feature>
<dbReference type="GO" id="GO:0046873">
    <property type="term" value="F:metal ion transmembrane transporter activity"/>
    <property type="evidence" value="ECO:0007669"/>
    <property type="project" value="InterPro"/>
</dbReference>
<reference evidence="9 12" key="4">
    <citation type="submission" date="2018-09" db="EMBL/GenBank/DDBJ databases">
        <title>Metagenome Assembled Genomes from an Advanced Water Purification Facility.</title>
        <authorList>
            <person name="Stamps B.W."/>
            <person name="Spear J.R."/>
        </authorList>
    </citation>
    <scope>NUCLEOTIDE SEQUENCE [LARGE SCALE GENOMIC DNA]</scope>
    <source>
        <strain evidence="9">Bin_29_2</strain>
    </source>
</reference>
<keyword evidence="5 6" id="KW-0472">Membrane</keyword>
<evidence type="ECO:0000256" key="2">
    <source>
        <dbReference type="ARBA" id="ARBA00009190"/>
    </source>
</evidence>
<dbReference type="OrthoDB" id="5188730at2"/>
<comment type="subcellular location">
    <subcellularLocation>
        <location evidence="1 6">Membrane</location>
        <topology evidence="1 6">Multi-pass membrane protein</topology>
    </subcellularLocation>
</comment>
<evidence type="ECO:0000313" key="10">
    <source>
        <dbReference type="Proteomes" id="UP000034416"/>
    </source>
</evidence>
<evidence type="ECO:0000313" key="7">
    <source>
        <dbReference type="EMBL" id="KKB99248.1"/>
    </source>
</evidence>
<dbReference type="PANTHER" id="PTHR12608:SF1">
    <property type="entry name" value="TRANSMEMBRANE PROTEIN 165"/>
    <property type="match status" value="1"/>
</dbReference>
<evidence type="ECO:0000313" key="12">
    <source>
        <dbReference type="Proteomes" id="UP000321797"/>
    </source>
</evidence>
<evidence type="ECO:0000313" key="8">
    <source>
        <dbReference type="EMBL" id="OQZ96379.1"/>
    </source>
</evidence>
<dbReference type="RefSeq" id="WP_046189536.1">
    <property type="nucleotide sequence ID" value="NZ_JACKUJ010000018.1"/>
</dbReference>